<protein>
    <submittedName>
        <fullName evidence="1">Uncharacterized protein</fullName>
    </submittedName>
</protein>
<sequence length="79" mass="9954">MFWRKTEKERLIGLLEWFLSHDWQFTTRDYRKLKQLNTSLLRFDIDPVWVNFSIYDWFYLKSAERERLLEAYKTLKDSK</sequence>
<organism evidence="1 2">
    <name type="scientific">Campylobacter concisus UNSWCS</name>
    <dbReference type="NCBI Taxonomy" id="1242968"/>
    <lineage>
        <taxon>Bacteria</taxon>
        <taxon>Pseudomonadati</taxon>
        <taxon>Campylobacterota</taxon>
        <taxon>Epsilonproteobacteria</taxon>
        <taxon>Campylobacterales</taxon>
        <taxon>Campylobacteraceae</taxon>
        <taxon>Campylobacter</taxon>
    </lineage>
</organism>
<name>U2FB53_9BACT</name>
<gene>
    <name evidence="1" type="ORF">UNSWCS_1356</name>
</gene>
<reference evidence="1 2" key="1">
    <citation type="journal article" date="2013" name="BMC Genomics">
        <title>Comparative genomics of Campylobacter concisus isolates reveals genetic diversity and provides insights into disease association.</title>
        <authorList>
            <person name="Deshpande N.P."/>
            <person name="Kaakoush N.O."/>
            <person name="Wilkins M.R."/>
            <person name="Mitchell H.M."/>
        </authorList>
    </citation>
    <scope>NUCLEOTIDE SEQUENCE [LARGE SCALE GENOMIC DNA]</scope>
    <source>
        <strain evidence="1 2">UNSWCS</strain>
    </source>
</reference>
<evidence type="ECO:0000313" key="2">
    <source>
        <dbReference type="Proteomes" id="UP000016620"/>
    </source>
</evidence>
<evidence type="ECO:0000313" key="1">
    <source>
        <dbReference type="EMBL" id="ERJ27270.1"/>
    </source>
</evidence>
<dbReference type="RefSeq" id="WP_021088170.1">
    <property type="nucleotide sequence ID" value="NZ_ANNG01000039.1"/>
</dbReference>
<dbReference type="EMBL" id="ANNG01000039">
    <property type="protein sequence ID" value="ERJ27270.1"/>
    <property type="molecule type" value="Genomic_DNA"/>
</dbReference>
<proteinExistence type="predicted"/>
<dbReference type="AlphaFoldDB" id="U2FB53"/>
<dbReference type="PATRIC" id="fig|1242968.3.peg.1763"/>
<accession>U2FB53</accession>
<comment type="caution">
    <text evidence="1">The sequence shown here is derived from an EMBL/GenBank/DDBJ whole genome shotgun (WGS) entry which is preliminary data.</text>
</comment>
<dbReference type="Proteomes" id="UP000016620">
    <property type="component" value="Unassembled WGS sequence"/>
</dbReference>